<sequence length="219" mass="25827">MTTQNSTTDREGIISMYMDYTLENSKKPDSVYLFAKANHITEADFYKEFGTLEAVDKAIFGLFFSKTVDLIAKDPAYHEYETKNKLLSFYFTFFEMLTMNRSYVLLTLKEHKNMLKNMSQLAPLRTDFKNYFGEILDDNYLLKQEKIQKIQLKGLQESAWIQFLFTMKFWMDDDSAAFEKTDIYIEKSVKLSFELINVAPLDSLIDFGKFLFKEKTQKM</sequence>
<dbReference type="OrthoDB" id="977687at2"/>
<dbReference type="Proteomes" id="UP000244527">
    <property type="component" value="Chromosome"/>
</dbReference>
<organism evidence="2 3">
    <name type="scientific">Flavobacterium faecale</name>
    <dbReference type="NCBI Taxonomy" id="1355330"/>
    <lineage>
        <taxon>Bacteria</taxon>
        <taxon>Pseudomonadati</taxon>
        <taxon>Bacteroidota</taxon>
        <taxon>Flavobacteriia</taxon>
        <taxon>Flavobacteriales</taxon>
        <taxon>Flavobacteriaceae</taxon>
        <taxon>Flavobacterium</taxon>
    </lineage>
</organism>
<accession>A0A2S1LI64</accession>
<dbReference type="SUPFAM" id="SSF48498">
    <property type="entry name" value="Tetracyclin repressor-like, C-terminal domain"/>
    <property type="match status" value="1"/>
</dbReference>
<reference evidence="2 3" key="1">
    <citation type="submission" date="2017-04" db="EMBL/GenBank/DDBJ databases">
        <title>Compelte genome sequence of WV33.</title>
        <authorList>
            <person name="Lee P.C."/>
        </authorList>
    </citation>
    <scope>NUCLEOTIDE SEQUENCE [LARGE SCALE GENOMIC DNA]</scope>
    <source>
        <strain evidence="2 3">WV33</strain>
    </source>
</reference>
<dbReference type="RefSeq" id="WP_108742337.1">
    <property type="nucleotide sequence ID" value="NZ_CP020918.1"/>
</dbReference>
<dbReference type="InterPro" id="IPR036271">
    <property type="entry name" value="Tet_transcr_reg_TetR-rel_C_sf"/>
</dbReference>
<gene>
    <name evidence="2" type="ORF">FFWV33_18855</name>
</gene>
<dbReference type="Pfam" id="PF17931">
    <property type="entry name" value="TetR_C_23"/>
    <property type="match status" value="1"/>
</dbReference>
<dbReference type="InterPro" id="IPR041673">
    <property type="entry name" value="TetR_C_23"/>
</dbReference>
<keyword evidence="3" id="KW-1185">Reference proteome</keyword>
<evidence type="ECO:0000259" key="1">
    <source>
        <dbReference type="Pfam" id="PF17931"/>
    </source>
</evidence>
<dbReference type="AlphaFoldDB" id="A0A2S1LI64"/>
<dbReference type="EMBL" id="CP020918">
    <property type="protein sequence ID" value="AWG23443.1"/>
    <property type="molecule type" value="Genomic_DNA"/>
</dbReference>
<evidence type="ECO:0000313" key="3">
    <source>
        <dbReference type="Proteomes" id="UP000244527"/>
    </source>
</evidence>
<feature type="domain" description="Tetracyclin repressor-like C-terminal" evidence="1">
    <location>
        <begin position="85"/>
        <end position="211"/>
    </location>
</feature>
<protein>
    <submittedName>
        <fullName evidence="2">Heat-shock protein</fullName>
    </submittedName>
</protein>
<proteinExistence type="predicted"/>
<evidence type="ECO:0000313" key="2">
    <source>
        <dbReference type="EMBL" id="AWG23443.1"/>
    </source>
</evidence>
<name>A0A2S1LI64_9FLAO</name>
<dbReference type="KEGG" id="ffa:FFWV33_18855"/>